<dbReference type="HOGENOM" id="CLU_1167773_0_0_1"/>
<reference evidence="1 3" key="1">
    <citation type="journal article" date="2012" name="Nature">
        <title>Algal genomes reveal evolutionary mosaicism and the fate of nucleomorphs.</title>
        <authorList>
            <consortium name="DOE Joint Genome Institute"/>
            <person name="Curtis B.A."/>
            <person name="Tanifuji G."/>
            <person name="Burki F."/>
            <person name="Gruber A."/>
            <person name="Irimia M."/>
            <person name="Maruyama S."/>
            <person name="Arias M.C."/>
            <person name="Ball S.G."/>
            <person name="Gile G.H."/>
            <person name="Hirakawa Y."/>
            <person name="Hopkins J.F."/>
            <person name="Kuo A."/>
            <person name="Rensing S.A."/>
            <person name="Schmutz J."/>
            <person name="Symeonidi A."/>
            <person name="Elias M."/>
            <person name="Eveleigh R.J."/>
            <person name="Herman E.K."/>
            <person name="Klute M.J."/>
            <person name="Nakayama T."/>
            <person name="Obornik M."/>
            <person name="Reyes-Prieto A."/>
            <person name="Armbrust E.V."/>
            <person name="Aves S.J."/>
            <person name="Beiko R.G."/>
            <person name="Coutinho P."/>
            <person name="Dacks J.B."/>
            <person name="Durnford D.G."/>
            <person name="Fast N.M."/>
            <person name="Green B.R."/>
            <person name="Grisdale C.J."/>
            <person name="Hempel F."/>
            <person name="Henrissat B."/>
            <person name="Hoppner M.P."/>
            <person name="Ishida K."/>
            <person name="Kim E."/>
            <person name="Koreny L."/>
            <person name="Kroth P.G."/>
            <person name="Liu Y."/>
            <person name="Malik S.B."/>
            <person name="Maier U.G."/>
            <person name="McRose D."/>
            <person name="Mock T."/>
            <person name="Neilson J.A."/>
            <person name="Onodera N.T."/>
            <person name="Poole A.M."/>
            <person name="Pritham E.J."/>
            <person name="Richards T.A."/>
            <person name="Rocap G."/>
            <person name="Roy S.W."/>
            <person name="Sarai C."/>
            <person name="Schaack S."/>
            <person name="Shirato S."/>
            <person name="Slamovits C.H."/>
            <person name="Spencer D.F."/>
            <person name="Suzuki S."/>
            <person name="Worden A.Z."/>
            <person name="Zauner S."/>
            <person name="Barry K."/>
            <person name="Bell C."/>
            <person name="Bharti A.K."/>
            <person name="Crow J.A."/>
            <person name="Grimwood J."/>
            <person name="Kramer R."/>
            <person name="Lindquist E."/>
            <person name="Lucas S."/>
            <person name="Salamov A."/>
            <person name="McFadden G.I."/>
            <person name="Lane C.E."/>
            <person name="Keeling P.J."/>
            <person name="Gray M.W."/>
            <person name="Grigoriev I.V."/>
            <person name="Archibald J.M."/>
        </authorList>
    </citation>
    <scope>NUCLEOTIDE SEQUENCE</scope>
    <source>
        <strain evidence="1 3">CCMP2712</strain>
    </source>
</reference>
<sequence length="238" mass="26957">MRSRNGGTRLCRAWLRSSRYRDLGRVAEVEGADRISLTSTFKKPPSSQLLKNVFITIGDECRPCDFQQGNDKVPGAVRLHSSFKRKVSPGDPYIITSMHVYFLRDAENKHTSEPPVDSHRDYQMVLKSAFLWERSEDISYLSCQPTEWQGDSNPYQDPSAVRAAVHGDRARTEDGNPFVWQTMRSRKLAAAVMEGAPRHDLHEVACEQRSATQGDNRVPRRKANKINIVISNDAILNS</sequence>
<reference evidence="3" key="2">
    <citation type="submission" date="2012-11" db="EMBL/GenBank/DDBJ databases">
        <authorList>
            <person name="Kuo A."/>
            <person name="Curtis B.A."/>
            <person name="Tanifuji G."/>
            <person name="Burki F."/>
            <person name="Gruber A."/>
            <person name="Irimia M."/>
            <person name="Maruyama S."/>
            <person name="Arias M.C."/>
            <person name="Ball S.G."/>
            <person name="Gile G.H."/>
            <person name="Hirakawa Y."/>
            <person name="Hopkins J.F."/>
            <person name="Rensing S.A."/>
            <person name="Schmutz J."/>
            <person name="Symeonidi A."/>
            <person name="Elias M."/>
            <person name="Eveleigh R.J."/>
            <person name="Herman E.K."/>
            <person name="Klute M.J."/>
            <person name="Nakayama T."/>
            <person name="Obornik M."/>
            <person name="Reyes-Prieto A."/>
            <person name="Armbrust E.V."/>
            <person name="Aves S.J."/>
            <person name="Beiko R.G."/>
            <person name="Coutinho P."/>
            <person name="Dacks J.B."/>
            <person name="Durnford D.G."/>
            <person name="Fast N.M."/>
            <person name="Green B.R."/>
            <person name="Grisdale C."/>
            <person name="Hempe F."/>
            <person name="Henrissat B."/>
            <person name="Hoppner M.P."/>
            <person name="Ishida K.-I."/>
            <person name="Kim E."/>
            <person name="Koreny L."/>
            <person name="Kroth P.G."/>
            <person name="Liu Y."/>
            <person name="Malik S.-B."/>
            <person name="Maier U.G."/>
            <person name="McRose D."/>
            <person name="Mock T."/>
            <person name="Neilson J.A."/>
            <person name="Onodera N.T."/>
            <person name="Poole A.M."/>
            <person name="Pritham E.J."/>
            <person name="Richards T.A."/>
            <person name="Rocap G."/>
            <person name="Roy S.W."/>
            <person name="Sarai C."/>
            <person name="Schaack S."/>
            <person name="Shirato S."/>
            <person name="Slamovits C.H."/>
            <person name="Spencer D.F."/>
            <person name="Suzuki S."/>
            <person name="Worden A.Z."/>
            <person name="Zauner S."/>
            <person name="Barry K."/>
            <person name="Bell C."/>
            <person name="Bharti A.K."/>
            <person name="Crow J.A."/>
            <person name="Grimwood J."/>
            <person name="Kramer R."/>
            <person name="Lindquist E."/>
            <person name="Lucas S."/>
            <person name="Salamov A."/>
            <person name="McFadden G.I."/>
            <person name="Lane C.E."/>
            <person name="Keeling P.J."/>
            <person name="Gray M.W."/>
            <person name="Grigoriev I.V."/>
            <person name="Archibald J.M."/>
        </authorList>
    </citation>
    <scope>NUCLEOTIDE SEQUENCE</scope>
    <source>
        <strain evidence="3">CCMP2712</strain>
    </source>
</reference>
<accession>L1IXA0</accession>
<dbReference type="KEGG" id="gtt:GUITHDRAFT_142785"/>
<evidence type="ECO:0000313" key="1">
    <source>
        <dbReference type="EMBL" id="EKX40480.1"/>
    </source>
</evidence>
<name>L1IXA0_GUITC</name>
<dbReference type="RefSeq" id="XP_005827460.1">
    <property type="nucleotide sequence ID" value="XM_005827403.1"/>
</dbReference>
<dbReference type="GeneID" id="19047045"/>
<evidence type="ECO:0000313" key="2">
    <source>
        <dbReference type="EnsemblProtists" id="EKX40480"/>
    </source>
</evidence>
<evidence type="ECO:0000313" key="3">
    <source>
        <dbReference type="Proteomes" id="UP000011087"/>
    </source>
</evidence>
<dbReference type="AlphaFoldDB" id="L1IXA0"/>
<dbReference type="PaxDb" id="55529-EKX40480"/>
<dbReference type="Proteomes" id="UP000011087">
    <property type="component" value="Unassembled WGS sequence"/>
</dbReference>
<reference evidence="2" key="3">
    <citation type="submission" date="2016-03" db="UniProtKB">
        <authorList>
            <consortium name="EnsemblProtists"/>
        </authorList>
    </citation>
    <scope>IDENTIFICATION</scope>
</reference>
<keyword evidence="3" id="KW-1185">Reference proteome</keyword>
<protein>
    <submittedName>
        <fullName evidence="1 2">Uncharacterized protein</fullName>
    </submittedName>
</protein>
<dbReference type="EnsemblProtists" id="EKX40480">
    <property type="protein sequence ID" value="EKX40480"/>
    <property type="gene ID" value="GUITHDRAFT_142785"/>
</dbReference>
<proteinExistence type="predicted"/>
<gene>
    <name evidence="1" type="ORF">GUITHDRAFT_142785</name>
</gene>
<organism evidence="1">
    <name type="scientific">Guillardia theta (strain CCMP2712)</name>
    <name type="common">Cryptophyte</name>
    <dbReference type="NCBI Taxonomy" id="905079"/>
    <lineage>
        <taxon>Eukaryota</taxon>
        <taxon>Cryptophyceae</taxon>
        <taxon>Pyrenomonadales</taxon>
        <taxon>Geminigeraceae</taxon>
        <taxon>Guillardia</taxon>
    </lineage>
</organism>
<dbReference type="EMBL" id="JH993031">
    <property type="protein sequence ID" value="EKX40480.1"/>
    <property type="molecule type" value="Genomic_DNA"/>
</dbReference>